<dbReference type="EMBL" id="CM056782">
    <property type="protein sequence ID" value="KAJ8732332.1"/>
    <property type="molecule type" value="Genomic_DNA"/>
</dbReference>
<name>A0ACC2R637_9NEOP</name>
<gene>
    <name evidence="1" type="ORF">PYW08_015062</name>
</gene>
<accession>A0ACC2R637</accession>
<protein>
    <submittedName>
        <fullName evidence="1">Uncharacterized protein</fullName>
    </submittedName>
</protein>
<evidence type="ECO:0000313" key="1">
    <source>
        <dbReference type="EMBL" id="KAJ8732332.1"/>
    </source>
</evidence>
<dbReference type="Proteomes" id="UP001231649">
    <property type="component" value="Chromosome 6"/>
</dbReference>
<comment type="caution">
    <text evidence="1">The sequence shown here is derived from an EMBL/GenBank/DDBJ whole genome shotgun (WGS) entry which is preliminary data.</text>
</comment>
<reference evidence="1" key="1">
    <citation type="submission" date="2023-03" db="EMBL/GenBank/DDBJ databases">
        <title>Chromosome-level genomes of two armyworms, Mythimna separata and Mythimna loreyi, provide insights into the biosynthesis and reception of sex pheromones.</title>
        <authorList>
            <person name="Zhao H."/>
        </authorList>
    </citation>
    <scope>NUCLEOTIDE SEQUENCE</scope>
    <source>
        <strain evidence="1">BeijingLab</strain>
    </source>
</reference>
<organism evidence="1 2">
    <name type="scientific">Mythimna loreyi</name>
    <dbReference type="NCBI Taxonomy" id="667449"/>
    <lineage>
        <taxon>Eukaryota</taxon>
        <taxon>Metazoa</taxon>
        <taxon>Ecdysozoa</taxon>
        <taxon>Arthropoda</taxon>
        <taxon>Hexapoda</taxon>
        <taxon>Insecta</taxon>
        <taxon>Pterygota</taxon>
        <taxon>Neoptera</taxon>
        <taxon>Endopterygota</taxon>
        <taxon>Lepidoptera</taxon>
        <taxon>Glossata</taxon>
        <taxon>Ditrysia</taxon>
        <taxon>Noctuoidea</taxon>
        <taxon>Noctuidae</taxon>
        <taxon>Noctuinae</taxon>
        <taxon>Hadenini</taxon>
        <taxon>Mythimna</taxon>
    </lineage>
</organism>
<evidence type="ECO:0000313" key="2">
    <source>
        <dbReference type="Proteomes" id="UP001231649"/>
    </source>
</evidence>
<sequence>MFVIKSVERMAFRTKQNVRCFSSIDSSKDAPVVTVKQGKLRGAVKKCLDGSPYYSFKGIRYGQPPVGELRFKAPLPVKPWEGIRDAIEHGPVCPQYDMDFVNFVEGNEDCLSLNVYTKSLQPSSKIPVMVYIHGGAFISGSGNSDTFGPEYFFQHDVIIVTINYRLEALGFLCLDTPEVPGNAGMKDQVLALRWVKENISTFGGDPDNITIFGESGGAVSVTCHMLSPMSQGLFNKAIVQSGVCLIYWGIARQPVERAFKSAKALGKNIKDVNELLQYFRSVPARELTKLAIITRTQDEKLRDLPMYYAPMVEKKFDGQEQFLTEDPLDLILAGKVNKVPLLIGYNSAEGILMANDHIKKLEIFNKDPSYLVPRDIATTVSKEQLVEFGQRIKQFYFGGKDITKDDTQAIANVQTDINFTYQTHRFLHFIQSMAPVFLYSFDYDTDLNVVKKMIGLNNVKGACHADDLFYMFHSKTSVKIIEDNNELRKIVKQITKLWADFAKTGNPTPSKGSLEWRSYTSASKEYLLLNQDTKLLNNLNKERVEFWDKIYADAGKPCIAKSI</sequence>
<proteinExistence type="predicted"/>
<keyword evidence="2" id="KW-1185">Reference proteome</keyword>